<dbReference type="InterPro" id="IPR036278">
    <property type="entry name" value="Sialidase_sf"/>
</dbReference>
<dbReference type="KEGG" id="smam:Mal15_02190"/>
<evidence type="ECO:0008006" key="3">
    <source>
        <dbReference type="Google" id="ProtNLM"/>
    </source>
</evidence>
<reference evidence="1 2" key="1">
    <citation type="submission" date="2019-02" db="EMBL/GenBank/DDBJ databases">
        <title>Planctomycetal bacteria perform biofilm scaping via a novel small molecule.</title>
        <authorList>
            <person name="Jeske O."/>
            <person name="Boedeker C."/>
            <person name="Wiegand S."/>
            <person name="Breitling P."/>
            <person name="Kallscheuer N."/>
            <person name="Jogler M."/>
            <person name="Rohde M."/>
            <person name="Petersen J."/>
            <person name="Medema M.H."/>
            <person name="Surup F."/>
            <person name="Jogler C."/>
        </authorList>
    </citation>
    <scope>NUCLEOTIDE SEQUENCE [LARGE SCALE GENOMIC DNA]</scope>
    <source>
        <strain evidence="1 2">Mal15</strain>
    </source>
</reference>
<organism evidence="1 2">
    <name type="scientific">Stieleria maiorica</name>
    <dbReference type="NCBI Taxonomy" id="2795974"/>
    <lineage>
        <taxon>Bacteria</taxon>
        <taxon>Pseudomonadati</taxon>
        <taxon>Planctomycetota</taxon>
        <taxon>Planctomycetia</taxon>
        <taxon>Pirellulales</taxon>
        <taxon>Pirellulaceae</taxon>
        <taxon>Stieleria</taxon>
    </lineage>
</organism>
<keyword evidence="2" id="KW-1185">Reference proteome</keyword>
<dbReference type="Proteomes" id="UP000321353">
    <property type="component" value="Chromosome"/>
</dbReference>
<evidence type="ECO:0000313" key="2">
    <source>
        <dbReference type="Proteomes" id="UP000321353"/>
    </source>
</evidence>
<sequence>MKYAFCVLLLLINFNENSSGNAAESGADERAGGLQINRSVIVAGDSNWDWTQARTAKVPYSDHPFFLTTMSRTAKVGAHGYHDVFAIFADQRTDLWSEPRSIESLRRERRQDGYEVVAGDLCPIWHAKTEKVLITGKTFNFAGGSKEDILREQVSYCVFDPATRTFGPLNILEMPAKDHGGHLIIAPNAGCHQQVVLDDGTALLPVRYQRSSEKRNYTSIVAKCSFDGTTLRYIEHGTEHSLPNRRGLYEPSVTQHDGAFFLTLRADDGAWVARSSDGVHFSSQIPWKFDDGNELGSYNTQQHWVTLGGRLYLVYTRRGADNDHIMRHRAPLFVAEVDPKRLVVLKDTEQIVVPENHATLGNSGVCRINDSESWITVAEGRVSHGKRKGENNQVILVKLTEDGNRIK</sequence>
<accession>A0A5B9M5A0</accession>
<name>A0A5B9M5A0_9BACT</name>
<dbReference type="EMBL" id="CP036264">
    <property type="protein sequence ID" value="QEF96192.1"/>
    <property type="molecule type" value="Genomic_DNA"/>
</dbReference>
<dbReference type="Gene3D" id="2.120.10.10">
    <property type="match status" value="1"/>
</dbReference>
<protein>
    <recommendedName>
        <fullName evidence="3">Sialidase</fullName>
    </recommendedName>
</protein>
<dbReference type="AlphaFoldDB" id="A0A5B9M5A0"/>
<gene>
    <name evidence="1" type="ORF">Mal15_02190</name>
</gene>
<evidence type="ECO:0000313" key="1">
    <source>
        <dbReference type="EMBL" id="QEF96192.1"/>
    </source>
</evidence>
<proteinExistence type="predicted"/>
<dbReference type="SUPFAM" id="SSF50939">
    <property type="entry name" value="Sialidases"/>
    <property type="match status" value="1"/>
</dbReference>